<evidence type="ECO:0000256" key="4">
    <source>
        <dbReference type="ARBA" id="ARBA00022475"/>
    </source>
</evidence>
<feature type="transmembrane region" description="Helical" evidence="8">
    <location>
        <begin position="146"/>
        <end position="166"/>
    </location>
</feature>
<keyword evidence="4" id="KW-1003">Cell membrane</keyword>
<evidence type="ECO:0000256" key="8">
    <source>
        <dbReference type="SAM" id="Phobius"/>
    </source>
</evidence>
<feature type="transmembrane region" description="Helical" evidence="8">
    <location>
        <begin position="178"/>
        <end position="197"/>
    </location>
</feature>
<proteinExistence type="inferred from homology"/>
<accession>A0ABM9FWZ6</accession>
<evidence type="ECO:0000313" key="9">
    <source>
        <dbReference type="EMBL" id="CAH8243493.1"/>
    </source>
</evidence>
<dbReference type="InterPro" id="IPR000522">
    <property type="entry name" value="ABC_transptr_permease_BtuC"/>
</dbReference>
<feature type="transmembrane region" description="Helical" evidence="8">
    <location>
        <begin position="337"/>
        <end position="356"/>
    </location>
</feature>
<evidence type="ECO:0000313" key="10">
    <source>
        <dbReference type="Proteomes" id="UP001154322"/>
    </source>
</evidence>
<feature type="transmembrane region" description="Helical" evidence="8">
    <location>
        <begin position="27"/>
        <end position="45"/>
    </location>
</feature>
<keyword evidence="6 8" id="KW-1133">Transmembrane helix</keyword>
<feature type="transmembrane region" description="Helical" evidence="8">
    <location>
        <begin position="90"/>
        <end position="107"/>
    </location>
</feature>
<dbReference type="InterPro" id="IPR037294">
    <property type="entry name" value="ABC_BtuC-like"/>
</dbReference>
<feature type="transmembrane region" description="Helical" evidence="8">
    <location>
        <begin position="309"/>
        <end position="331"/>
    </location>
</feature>
<dbReference type="EMBL" id="CALYLO010000001">
    <property type="protein sequence ID" value="CAH8243493.1"/>
    <property type="molecule type" value="Genomic_DNA"/>
</dbReference>
<comment type="similarity">
    <text evidence="2">Belongs to the binding-protein-dependent transport system permease family. FecCD subfamily.</text>
</comment>
<evidence type="ECO:0000256" key="1">
    <source>
        <dbReference type="ARBA" id="ARBA00004651"/>
    </source>
</evidence>
<reference evidence="9" key="1">
    <citation type="submission" date="2022-06" db="EMBL/GenBank/DDBJ databases">
        <authorList>
            <person name="Dietemann V."/>
            <person name="Ory F."/>
            <person name="Dainat B."/>
            <person name="Oberhansli S."/>
        </authorList>
    </citation>
    <scope>NUCLEOTIDE SEQUENCE</scope>
    <source>
        <strain evidence="9">Ena-SAMPLE-TAB-26-04-2022-14:26:32:270-5432</strain>
    </source>
</reference>
<dbReference type="Proteomes" id="UP001154322">
    <property type="component" value="Unassembled WGS sequence"/>
</dbReference>
<gene>
    <name evidence="9" type="ORF">WJ0W_000733</name>
</gene>
<keyword evidence="5 8" id="KW-0812">Transmembrane</keyword>
<evidence type="ECO:0000256" key="3">
    <source>
        <dbReference type="ARBA" id="ARBA00022448"/>
    </source>
</evidence>
<dbReference type="Pfam" id="PF01032">
    <property type="entry name" value="FecCD"/>
    <property type="match status" value="1"/>
</dbReference>
<evidence type="ECO:0000256" key="2">
    <source>
        <dbReference type="ARBA" id="ARBA00007935"/>
    </source>
</evidence>
<comment type="subcellular location">
    <subcellularLocation>
        <location evidence="1">Cell membrane</location>
        <topology evidence="1">Multi-pass membrane protein</topology>
    </subcellularLocation>
</comment>
<dbReference type="RefSeq" id="WP_249724351.1">
    <property type="nucleotide sequence ID" value="NZ_AP031286.1"/>
</dbReference>
<evidence type="ECO:0000256" key="6">
    <source>
        <dbReference type="ARBA" id="ARBA00022989"/>
    </source>
</evidence>
<evidence type="ECO:0000256" key="5">
    <source>
        <dbReference type="ARBA" id="ARBA00022692"/>
    </source>
</evidence>
<protein>
    <submittedName>
        <fullName evidence="9">Iron ABC transporter permease</fullName>
    </submittedName>
</protein>
<comment type="caution">
    <text evidence="9">The sequence shown here is derived from an EMBL/GenBank/DDBJ whole genome shotgun (WGS) entry which is preliminary data.</text>
</comment>
<dbReference type="CDD" id="cd06550">
    <property type="entry name" value="TM_ABC_iron-siderophores_like"/>
    <property type="match status" value="1"/>
</dbReference>
<feature type="transmembrane region" description="Helical" evidence="8">
    <location>
        <begin position="119"/>
        <end position="139"/>
    </location>
</feature>
<feature type="transmembrane region" description="Helical" evidence="8">
    <location>
        <begin position="269"/>
        <end position="297"/>
    </location>
</feature>
<dbReference type="PANTHER" id="PTHR30472">
    <property type="entry name" value="FERRIC ENTEROBACTIN TRANSPORT SYSTEM PERMEASE PROTEIN"/>
    <property type="match status" value="1"/>
</dbReference>
<keyword evidence="3" id="KW-0813">Transport</keyword>
<keyword evidence="7 8" id="KW-0472">Membrane</keyword>
<keyword evidence="10" id="KW-1185">Reference proteome</keyword>
<sequence>MYSKTEASRPRHPPVLRRRPARGHARIALFGAAGLAALLLSVIAGCSIGPVSIRFADTLQAILHAFGWLDHAGIPERDLTIVTAIRLPRVLVGVLVGAALSVAGTAMQSVFRNPLVEPGYLGVSSGAAAGAVLVIASGFAQQASYALPLAAFAGALAAVVLILAIWQASGKPNVTKLLLLGIGINALLSAVINVVIASAPHEQQLRSIVFWLQGGLEARTWEHVELIALPVATAVILIALFSRTLNLLLLGDEHAQASGVPVQGARYAILLLASFLTGTAVSVSGIIGFVGLVIPHLIRLLAGADHRYLLPLSALFGASFLVLADLASRMILQPVTLQVGVVCACIGAPLFIMMLLRRRKEISHEGKPVDGARHGQAAASGAAVLLHRGPSHYP</sequence>
<organism evidence="9 10">
    <name type="scientific">Paenibacillus melissococcoides</name>
    <dbReference type="NCBI Taxonomy" id="2912268"/>
    <lineage>
        <taxon>Bacteria</taxon>
        <taxon>Bacillati</taxon>
        <taxon>Bacillota</taxon>
        <taxon>Bacilli</taxon>
        <taxon>Bacillales</taxon>
        <taxon>Paenibacillaceae</taxon>
        <taxon>Paenibacillus</taxon>
    </lineage>
</organism>
<name>A0ABM9FWZ6_9BACL</name>
<dbReference type="PANTHER" id="PTHR30472:SF25">
    <property type="entry name" value="ABC TRANSPORTER PERMEASE PROTEIN MJ0876-RELATED"/>
    <property type="match status" value="1"/>
</dbReference>
<feature type="transmembrane region" description="Helical" evidence="8">
    <location>
        <begin position="226"/>
        <end position="249"/>
    </location>
</feature>
<evidence type="ECO:0000256" key="7">
    <source>
        <dbReference type="ARBA" id="ARBA00023136"/>
    </source>
</evidence>
<dbReference type="Gene3D" id="1.10.3470.10">
    <property type="entry name" value="ABC transporter involved in vitamin B12 uptake, BtuC"/>
    <property type="match status" value="1"/>
</dbReference>
<dbReference type="SUPFAM" id="SSF81345">
    <property type="entry name" value="ABC transporter involved in vitamin B12 uptake, BtuC"/>
    <property type="match status" value="1"/>
</dbReference>